<dbReference type="InterPro" id="IPR013708">
    <property type="entry name" value="Shikimate_DH-bd_N"/>
</dbReference>
<dbReference type="Gene3D" id="3.40.50.10860">
    <property type="entry name" value="Leucine Dehydrogenase, chain A, domain 1"/>
    <property type="match status" value="1"/>
</dbReference>
<dbReference type="NCBIfam" id="NF001311">
    <property type="entry name" value="PRK00258.1-3"/>
    <property type="match status" value="1"/>
</dbReference>
<evidence type="ECO:0000313" key="3">
    <source>
        <dbReference type="EMBL" id="KGA14019.1"/>
    </source>
</evidence>
<feature type="domain" description="Shikimate dehydrogenase substrate binding N-terminal" evidence="1">
    <location>
        <begin position="5"/>
        <end position="86"/>
    </location>
</feature>
<dbReference type="InterPro" id="IPR046346">
    <property type="entry name" value="Aminoacid_DH-like_N_sf"/>
</dbReference>
<evidence type="ECO:0008006" key="4">
    <source>
        <dbReference type="Google" id="ProtNLM"/>
    </source>
</evidence>
<reference evidence="3" key="1">
    <citation type="submission" date="2014-06" db="EMBL/GenBank/DDBJ databases">
        <title>Key roles for freshwater Actinobacteria revealed by deep metagenomic sequencing.</title>
        <authorList>
            <person name="Ghai R."/>
            <person name="Mizuno C.M."/>
            <person name="Picazo A."/>
            <person name="Camacho A."/>
            <person name="Rodriguez-Valera F."/>
        </authorList>
    </citation>
    <scope>NUCLEOTIDE SEQUENCE</scope>
</reference>
<dbReference type="AlphaFoldDB" id="A0A094PWE9"/>
<dbReference type="PANTHER" id="PTHR21089:SF1">
    <property type="entry name" value="BIFUNCTIONAL 3-DEHYDROQUINATE DEHYDRATASE_SHIKIMATE DEHYDROGENASE, CHLOROPLASTIC"/>
    <property type="match status" value="1"/>
</dbReference>
<dbReference type="Pfam" id="PF08501">
    <property type="entry name" value="Shikimate_dh_N"/>
    <property type="match status" value="1"/>
</dbReference>
<dbReference type="InterPro" id="IPR036291">
    <property type="entry name" value="NAD(P)-bd_dom_sf"/>
</dbReference>
<evidence type="ECO:0000259" key="1">
    <source>
        <dbReference type="Pfam" id="PF08501"/>
    </source>
</evidence>
<dbReference type="GO" id="GO:0009423">
    <property type="term" value="P:chorismate biosynthetic process"/>
    <property type="evidence" value="ECO:0007669"/>
    <property type="project" value="TreeGrafter"/>
</dbReference>
<dbReference type="GO" id="GO:0004764">
    <property type="term" value="F:shikimate 3-dehydrogenase (NADP+) activity"/>
    <property type="evidence" value="ECO:0007669"/>
    <property type="project" value="InterPro"/>
</dbReference>
<feature type="domain" description="SDH C-terminal" evidence="2">
    <location>
        <begin position="230"/>
        <end position="259"/>
    </location>
</feature>
<dbReference type="Gene3D" id="3.40.50.720">
    <property type="entry name" value="NAD(P)-binding Rossmann-like Domain"/>
    <property type="match status" value="1"/>
</dbReference>
<dbReference type="InterPro" id="IPR022893">
    <property type="entry name" value="Shikimate_DH_fam"/>
</dbReference>
<dbReference type="SUPFAM" id="SSF53223">
    <property type="entry name" value="Aminoacid dehydrogenase-like, N-terminal domain"/>
    <property type="match status" value="1"/>
</dbReference>
<comment type="caution">
    <text evidence="3">The sequence shown here is derived from an EMBL/GenBank/DDBJ whole genome shotgun (WGS) entry which is preliminary data.</text>
</comment>
<name>A0A094PWE9_9ZZZZ</name>
<organism evidence="3">
    <name type="scientific">freshwater metagenome</name>
    <dbReference type="NCBI Taxonomy" id="449393"/>
    <lineage>
        <taxon>unclassified sequences</taxon>
        <taxon>metagenomes</taxon>
        <taxon>ecological metagenomes</taxon>
    </lineage>
</organism>
<gene>
    <name evidence="3" type="ORF">GM51_18245</name>
</gene>
<evidence type="ECO:0000259" key="2">
    <source>
        <dbReference type="Pfam" id="PF18317"/>
    </source>
</evidence>
<dbReference type="EMBL" id="JNSL01000163">
    <property type="protein sequence ID" value="KGA14019.1"/>
    <property type="molecule type" value="Genomic_DNA"/>
</dbReference>
<dbReference type="GO" id="GO:0005829">
    <property type="term" value="C:cytosol"/>
    <property type="evidence" value="ECO:0007669"/>
    <property type="project" value="TreeGrafter"/>
</dbReference>
<dbReference type="CDD" id="cd01065">
    <property type="entry name" value="NAD_bind_Shikimate_DH"/>
    <property type="match status" value="1"/>
</dbReference>
<dbReference type="GO" id="GO:0019632">
    <property type="term" value="P:shikimate metabolic process"/>
    <property type="evidence" value="ECO:0007669"/>
    <property type="project" value="TreeGrafter"/>
</dbReference>
<dbReference type="Pfam" id="PF18317">
    <property type="entry name" value="SDH_C"/>
    <property type="match status" value="1"/>
</dbReference>
<dbReference type="SUPFAM" id="SSF51735">
    <property type="entry name" value="NAD(P)-binding Rossmann-fold domains"/>
    <property type="match status" value="1"/>
</dbReference>
<proteinExistence type="predicted"/>
<dbReference type="PANTHER" id="PTHR21089">
    <property type="entry name" value="SHIKIMATE DEHYDROGENASE"/>
    <property type="match status" value="1"/>
</dbReference>
<dbReference type="InterPro" id="IPR041121">
    <property type="entry name" value="SDH_C"/>
</dbReference>
<accession>A0A094PWE9</accession>
<sequence>MQAAVLGSPIAHSLSPLLHNSAYQSLGLSHTYSAIEVTESGFETFISKLDERWLGVSLTMPLKEVAFKVATSVDLVATQTGSINTLIFSTGIAGFNTDVAGIVDAFKEQGLIAAETGTIFGSGATARSALVAISKLGAKQVDCVARNKSDVAQLIELGESIDVEVSHSQLPESNWLSSDVVINTTPAGVLDDFAKEVWQPKGILLDVVYHPWPTSLAASWNISGGKVTSGLSMLLHQGAHQVALMTNQIAPINDMRASLNLELLARGLATI</sequence>
<protein>
    <recommendedName>
        <fullName evidence="4">Shikimate dehydrogenase substrate binding N-terminal domain-containing protein</fullName>
    </recommendedName>
</protein>
<dbReference type="GO" id="GO:0050661">
    <property type="term" value="F:NADP binding"/>
    <property type="evidence" value="ECO:0007669"/>
    <property type="project" value="TreeGrafter"/>
</dbReference>